<proteinExistence type="predicted"/>
<accession>A0ABV9E4I6</accession>
<reference evidence="3" key="1">
    <citation type="journal article" date="2019" name="Int. J. Syst. Evol. Microbiol.">
        <title>The Global Catalogue of Microorganisms (GCM) 10K type strain sequencing project: providing services to taxonomists for standard genome sequencing and annotation.</title>
        <authorList>
            <consortium name="The Broad Institute Genomics Platform"/>
            <consortium name="The Broad Institute Genome Sequencing Center for Infectious Disease"/>
            <person name="Wu L."/>
            <person name="Ma J."/>
        </authorList>
    </citation>
    <scope>NUCLEOTIDE SEQUENCE [LARGE SCALE GENOMIC DNA]</scope>
    <source>
        <strain evidence="3">XZYJ18</strain>
    </source>
</reference>
<name>A0ABV9E4I6_9ACTN</name>
<keyword evidence="3" id="KW-1185">Reference proteome</keyword>
<dbReference type="InterPro" id="IPR045944">
    <property type="entry name" value="DUF6364"/>
</dbReference>
<dbReference type="InterPro" id="IPR010985">
    <property type="entry name" value="Ribbon_hlx_hlx"/>
</dbReference>
<dbReference type="EMBL" id="JBHSFQ010000049">
    <property type="protein sequence ID" value="MFC4565832.1"/>
    <property type="molecule type" value="Genomic_DNA"/>
</dbReference>
<gene>
    <name evidence="2" type="ORF">ACFO4E_28570</name>
</gene>
<protein>
    <submittedName>
        <fullName evidence="2">DUF6364 family protein</fullName>
    </submittedName>
</protein>
<organism evidence="2 3">
    <name type="scientific">Nocardiopsis mangrovi</name>
    <dbReference type="NCBI Taxonomy" id="1179818"/>
    <lineage>
        <taxon>Bacteria</taxon>
        <taxon>Bacillati</taxon>
        <taxon>Actinomycetota</taxon>
        <taxon>Actinomycetes</taxon>
        <taxon>Streptosporangiales</taxon>
        <taxon>Nocardiopsidaceae</taxon>
        <taxon>Nocardiopsis</taxon>
    </lineage>
</organism>
<evidence type="ECO:0000313" key="2">
    <source>
        <dbReference type="EMBL" id="MFC4565832.1"/>
    </source>
</evidence>
<evidence type="ECO:0000313" key="3">
    <source>
        <dbReference type="Proteomes" id="UP001595923"/>
    </source>
</evidence>
<feature type="region of interest" description="Disordered" evidence="1">
    <location>
        <begin position="56"/>
        <end position="79"/>
    </location>
</feature>
<dbReference type="Proteomes" id="UP001595923">
    <property type="component" value="Unassembled WGS sequence"/>
</dbReference>
<sequence>MSTRNLTIQLDEELVREAKVLAAEEGTSVSAMVARDLRDRIAARSRRNQAMRAALESMNEAAGSGRQAPHWTRGELYDR</sequence>
<evidence type="ECO:0000256" key="1">
    <source>
        <dbReference type="SAM" id="MobiDB-lite"/>
    </source>
</evidence>
<dbReference type="Pfam" id="PF19891">
    <property type="entry name" value="DUF6364"/>
    <property type="match status" value="1"/>
</dbReference>
<dbReference type="RefSeq" id="WP_378580168.1">
    <property type="nucleotide sequence ID" value="NZ_JBHSFQ010000049.1"/>
</dbReference>
<dbReference type="SUPFAM" id="SSF47598">
    <property type="entry name" value="Ribbon-helix-helix"/>
    <property type="match status" value="1"/>
</dbReference>
<comment type="caution">
    <text evidence="2">The sequence shown here is derived from an EMBL/GenBank/DDBJ whole genome shotgun (WGS) entry which is preliminary data.</text>
</comment>